<dbReference type="GO" id="GO:0005886">
    <property type="term" value="C:plasma membrane"/>
    <property type="evidence" value="ECO:0007669"/>
    <property type="project" value="UniProtKB-SubCell"/>
</dbReference>
<feature type="transmembrane region" description="Helical" evidence="6">
    <location>
        <begin position="87"/>
        <end position="113"/>
    </location>
</feature>
<dbReference type="GO" id="GO:0009055">
    <property type="term" value="F:electron transfer activity"/>
    <property type="evidence" value="ECO:0007669"/>
    <property type="project" value="InterPro"/>
</dbReference>
<reference evidence="8 9" key="1">
    <citation type="submission" date="2018-01" db="EMBL/GenBank/DDBJ databases">
        <title>Whole genome sequencing of Histamine producing bacteria.</title>
        <authorList>
            <person name="Butler K."/>
        </authorList>
    </citation>
    <scope>NUCLEOTIDE SEQUENCE [LARGE SCALE GENOMIC DNA]</scope>
    <source>
        <strain evidence="8 9">A1-4</strain>
    </source>
</reference>
<evidence type="ECO:0000256" key="2">
    <source>
        <dbReference type="ARBA" id="ARBA00022475"/>
    </source>
</evidence>
<dbReference type="AlphaFoldDB" id="A0AAX0YQT3"/>
<keyword evidence="3 6" id="KW-0812">Transmembrane</keyword>
<dbReference type="PANTHER" id="PTHR30485:SF2">
    <property type="entry name" value="BLL0597 PROTEIN"/>
    <property type="match status" value="1"/>
</dbReference>
<dbReference type="PANTHER" id="PTHR30485">
    <property type="entry name" value="NI/FE-HYDROGENASE 1 B-TYPE CYTOCHROME SUBUNIT"/>
    <property type="match status" value="1"/>
</dbReference>
<dbReference type="GO" id="GO:0022904">
    <property type="term" value="P:respiratory electron transport chain"/>
    <property type="evidence" value="ECO:0007669"/>
    <property type="project" value="InterPro"/>
</dbReference>
<organism evidence="8 9">
    <name type="scientific">Photobacterium kishitanii</name>
    <dbReference type="NCBI Taxonomy" id="318456"/>
    <lineage>
        <taxon>Bacteria</taxon>
        <taxon>Pseudomonadati</taxon>
        <taxon>Pseudomonadota</taxon>
        <taxon>Gammaproteobacteria</taxon>
        <taxon>Vibrionales</taxon>
        <taxon>Vibrionaceae</taxon>
        <taxon>Photobacterium</taxon>
    </lineage>
</organism>
<keyword evidence="9" id="KW-1185">Reference proteome</keyword>
<feature type="transmembrane region" description="Helical" evidence="6">
    <location>
        <begin position="133"/>
        <end position="156"/>
    </location>
</feature>
<feature type="transmembrane region" description="Helical" evidence="6">
    <location>
        <begin position="34"/>
        <end position="53"/>
    </location>
</feature>
<dbReference type="GO" id="GO:0020037">
    <property type="term" value="F:heme binding"/>
    <property type="evidence" value="ECO:0007669"/>
    <property type="project" value="TreeGrafter"/>
</dbReference>
<sequence>MKVWDLSTRLYHWLQAILFFALIASGFISNGYHIQLGLILFTLLIWRIIWGIIGSQTSRFSQFVGSPTTVLRYLSRKEIAKPGHNPAGAWMVVTMIAMLFLQCLSGLALAGLLDNLPYAEHWLTDSLFSAFETLHLTLVNVLSLLVVIHIVAIFIYKLRHQPLIMAMITGIQKQASPPDTPYFVSQWRALTVLVASVLVTIAIVALA</sequence>
<evidence type="ECO:0000313" key="9">
    <source>
        <dbReference type="Proteomes" id="UP000240728"/>
    </source>
</evidence>
<evidence type="ECO:0000256" key="3">
    <source>
        <dbReference type="ARBA" id="ARBA00022692"/>
    </source>
</evidence>
<accession>A0AAX0YQT3</accession>
<name>A0AAX0YQT3_9GAMM</name>
<feature type="domain" description="Cytochrome b561 bacterial/Ni-hydrogenase" evidence="7">
    <location>
        <begin position="3"/>
        <end position="170"/>
    </location>
</feature>
<evidence type="ECO:0000256" key="6">
    <source>
        <dbReference type="SAM" id="Phobius"/>
    </source>
</evidence>
<dbReference type="Proteomes" id="UP000240728">
    <property type="component" value="Unassembled WGS sequence"/>
</dbReference>
<dbReference type="SUPFAM" id="SSF81342">
    <property type="entry name" value="Transmembrane di-heme cytochromes"/>
    <property type="match status" value="1"/>
</dbReference>
<evidence type="ECO:0000256" key="1">
    <source>
        <dbReference type="ARBA" id="ARBA00004651"/>
    </source>
</evidence>
<evidence type="ECO:0000256" key="4">
    <source>
        <dbReference type="ARBA" id="ARBA00022989"/>
    </source>
</evidence>
<dbReference type="InterPro" id="IPR016174">
    <property type="entry name" value="Di-haem_cyt_TM"/>
</dbReference>
<keyword evidence="4 6" id="KW-1133">Transmembrane helix</keyword>
<comment type="subcellular location">
    <subcellularLocation>
        <location evidence="1">Cell membrane</location>
        <topology evidence="1">Multi-pass membrane protein</topology>
    </subcellularLocation>
</comment>
<dbReference type="Pfam" id="PF01292">
    <property type="entry name" value="Ni_hydr_CYTB"/>
    <property type="match status" value="1"/>
</dbReference>
<evidence type="ECO:0000259" key="7">
    <source>
        <dbReference type="Pfam" id="PF01292"/>
    </source>
</evidence>
<keyword evidence="2" id="KW-1003">Cell membrane</keyword>
<dbReference type="RefSeq" id="WP_045043738.1">
    <property type="nucleotide sequence ID" value="NZ_JZTB01000030.1"/>
</dbReference>
<dbReference type="Gene3D" id="1.20.950.20">
    <property type="entry name" value="Transmembrane di-heme cytochromes, Chain C"/>
    <property type="match status" value="1"/>
</dbReference>
<evidence type="ECO:0000256" key="5">
    <source>
        <dbReference type="ARBA" id="ARBA00023136"/>
    </source>
</evidence>
<feature type="transmembrane region" description="Helical" evidence="6">
    <location>
        <begin position="12"/>
        <end position="28"/>
    </location>
</feature>
<gene>
    <name evidence="8" type="ORF">C0W53_20190</name>
</gene>
<evidence type="ECO:0000313" key="8">
    <source>
        <dbReference type="EMBL" id="PSX43230.1"/>
    </source>
</evidence>
<dbReference type="InterPro" id="IPR051542">
    <property type="entry name" value="Hydrogenase_cytochrome"/>
</dbReference>
<dbReference type="EMBL" id="PYOZ01000020">
    <property type="protein sequence ID" value="PSX43230.1"/>
    <property type="molecule type" value="Genomic_DNA"/>
</dbReference>
<dbReference type="InterPro" id="IPR011577">
    <property type="entry name" value="Cyt_b561_bac/Ni-Hgenase"/>
</dbReference>
<proteinExistence type="predicted"/>
<feature type="transmembrane region" description="Helical" evidence="6">
    <location>
        <begin position="187"/>
        <end position="206"/>
    </location>
</feature>
<keyword evidence="5 6" id="KW-0472">Membrane</keyword>
<comment type="caution">
    <text evidence="8">The sequence shown here is derived from an EMBL/GenBank/DDBJ whole genome shotgun (WGS) entry which is preliminary data.</text>
</comment>
<protein>
    <submittedName>
        <fullName evidence="8">Hydrogenase</fullName>
    </submittedName>
</protein>